<dbReference type="FunFam" id="3.30.160.60:FF:000208">
    <property type="entry name" value="zinc finger protein Gfi-1b"/>
    <property type="match status" value="1"/>
</dbReference>
<dbReference type="GO" id="GO:0008270">
    <property type="term" value="F:zinc ion binding"/>
    <property type="evidence" value="ECO:0007669"/>
    <property type="project" value="UniProtKB-KW"/>
</dbReference>
<dbReference type="PROSITE" id="PS00028">
    <property type="entry name" value="ZINC_FINGER_C2H2_1"/>
    <property type="match status" value="5"/>
</dbReference>
<dbReference type="FunFam" id="3.30.160.60:FF:000148">
    <property type="entry name" value="zinc finger protein Gfi-1"/>
    <property type="match status" value="1"/>
</dbReference>
<keyword evidence="5" id="KW-0862">Zinc</keyword>
<dbReference type="PANTHER" id="PTHR23235:SF120">
    <property type="entry name" value="KRUPPEL-LIKE FACTOR 15"/>
    <property type="match status" value="1"/>
</dbReference>
<dbReference type="FunFam" id="3.30.160.60:FF:000432">
    <property type="entry name" value="zinc finger protein Gfi-1b isoform X1"/>
    <property type="match status" value="1"/>
</dbReference>
<dbReference type="EMBL" id="GEEE01016219">
    <property type="protein sequence ID" value="JAP47006.1"/>
    <property type="molecule type" value="Transcribed_RNA"/>
</dbReference>
<evidence type="ECO:0000256" key="5">
    <source>
        <dbReference type="ARBA" id="ARBA00022833"/>
    </source>
</evidence>
<evidence type="ECO:0000256" key="9">
    <source>
        <dbReference type="ARBA" id="ARBA00023242"/>
    </source>
</evidence>
<evidence type="ECO:0000256" key="4">
    <source>
        <dbReference type="ARBA" id="ARBA00022771"/>
    </source>
</evidence>
<evidence type="ECO:0000259" key="12">
    <source>
        <dbReference type="PROSITE" id="PS50157"/>
    </source>
</evidence>
<gene>
    <name evidence="13" type="ORF">TR91029</name>
</gene>
<dbReference type="FunFam" id="3.30.160.60:FF:001228">
    <property type="entry name" value="Zinc finger protein 236"/>
    <property type="match status" value="1"/>
</dbReference>
<reference evidence="13" key="1">
    <citation type="submission" date="2016-01" db="EMBL/GenBank/DDBJ databases">
        <title>Reference transcriptome for the parasite Schistocephalus solidus: insights into the molecular evolution of parasitism.</title>
        <authorList>
            <person name="Hebert F.O."/>
            <person name="Grambauer S."/>
            <person name="Barber I."/>
            <person name="Landry C.R."/>
            <person name="Aubin-Horth N."/>
        </authorList>
    </citation>
    <scope>NUCLEOTIDE SEQUENCE</scope>
</reference>
<evidence type="ECO:0000256" key="3">
    <source>
        <dbReference type="ARBA" id="ARBA00022737"/>
    </source>
</evidence>
<feature type="domain" description="C2H2-type" evidence="12">
    <location>
        <begin position="617"/>
        <end position="644"/>
    </location>
</feature>
<dbReference type="GO" id="GO:0005634">
    <property type="term" value="C:nucleus"/>
    <property type="evidence" value="ECO:0007669"/>
    <property type="project" value="UniProtKB-SubCell"/>
</dbReference>
<name>A0A0X3PIB3_SCHSO</name>
<evidence type="ECO:0000256" key="10">
    <source>
        <dbReference type="PROSITE-ProRule" id="PRU00042"/>
    </source>
</evidence>
<evidence type="ECO:0000256" key="11">
    <source>
        <dbReference type="SAM" id="MobiDB-lite"/>
    </source>
</evidence>
<dbReference type="GO" id="GO:0000978">
    <property type="term" value="F:RNA polymerase II cis-regulatory region sequence-specific DNA binding"/>
    <property type="evidence" value="ECO:0007669"/>
    <property type="project" value="TreeGrafter"/>
</dbReference>
<feature type="domain" description="C2H2-type" evidence="12">
    <location>
        <begin position="589"/>
        <end position="616"/>
    </location>
</feature>
<dbReference type="InterPro" id="IPR036236">
    <property type="entry name" value="Znf_C2H2_sf"/>
</dbReference>
<feature type="domain" description="C2H2-type" evidence="12">
    <location>
        <begin position="561"/>
        <end position="588"/>
    </location>
</feature>
<keyword evidence="3" id="KW-0677">Repeat</keyword>
<feature type="compositionally biased region" description="Pro residues" evidence="11">
    <location>
        <begin position="701"/>
        <end position="714"/>
    </location>
</feature>
<dbReference type="Gene3D" id="3.30.160.60">
    <property type="entry name" value="Classic Zinc Finger"/>
    <property type="match status" value="4"/>
</dbReference>
<evidence type="ECO:0000256" key="7">
    <source>
        <dbReference type="ARBA" id="ARBA00023125"/>
    </source>
</evidence>
<evidence type="ECO:0000256" key="2">
    <source>
        <dbReference type="ARBA" id="ARBA00022723"/>
    </source>
</evidence>
<organism evidence="13">
    <name type="scientific">Schistocephalus solidus</name>
    <name type="common">Tapeworm</name>
    <dbReference type="NCBI Taxonomy" id="70667"/>
    <lineage>
        <taxon>Eukaryota</taxon>
        <taxon>Metazoa</taxon>
        <taxon>Spiralia</taxon>
        <taxon>Lophotrochozoa</taxon>
        <taxon>Platyhelminthes</taxon>
        <taxon>Cestoda</taxon>
        <taxon>Eucestoda</taxon>
        <taxon>Diphyllobothriidea</taxon>
        <taxon>Diphyllobothriidae</taxon>
        <taxon>Schistocephalus</taxon>
    </lineage>
</organism>
<sequence>MWTVNSTENKRGDPLNITSELRQIYLLCLWLNLQTSVQYRGRECMCMLEYSLNDLFFVFCRSTKEKNMQQFLHSHETPYILNEPDATICRLPANLRPTLEPLEWNCSQPGLNSSMATGVLREAVDLSVHPSTTTPGSNFLTHPSIQPSTLPFPTLVSIPFMRESLLRPSASVENNARYQHMALAQEIPGECTHLSDWSNRLSRVVGKAQNRSLPLAEDAHNISPVATIAYPSLPAKLSPSISARTIEADKEDWQGPDSTTTALSNLYERYGLMSPTDCLGRNEVNHEPGSPLAVYSDGRTCLRETAACSIGETGLTSATFQSPWQRAFKPAAGGSSNSRRMMTAQRRASITPRATEETPAKITACSLKEFLPTPPPLVSALGCPVSSSTHLVTQNQGFDFRSFLSSFFFAQCMEGLSPGALATTTVCQRQSIGLNKRFSDDAHQTPTSRSEVSLPTGYKEWQRLPCEANTVRISADSGGPAYRCAFCPKQFNTQHGLVVHVRRCHKDKGSANPDTCLKEKRQQTQQYYDEERQLRLQQQQQQQQNQPMQQPGEEVVIDRIFRCPHCSKTFKRSSTLSTHLLIHSGTRPYPCEYCGKRFHQKSDMKKHTYIHTGEKPYKCVLCGKTFSQSSNLITHSRKHTGFKPFSCAFCSRAFQRKVDLRRHTETQHTESATLPSGHTPLSRASPHCRETIASSVAGPPSQLPPHLPQGPPPDFTALNLIRFMPDCNPLGISLPPSPPQCEGTINILPVFTNERPTSQLLPTQHQSDSTEMSEVGDGEWSAASRTPPPAPQKCAISYSIENILAGCDHPKQPLQPNFTGA</sequence>
<dbReference type="InterPro" id="IPR013087">
    <property type="entry name" value="Znf_C2H2_type"/>
</dbReference>
<dbReference type="AlphaFoldDB" id="A0A0X3PIB3"/>
<feature type="domain" description="C2H2-type" evidence="12">
    <location>
        <begin position="482"/>
        <end position="510"/>
    </location>
</feature>
<keyword evidence="7" id="KW-0238">DNA-binding</keyword>
<feature type="compositionally biased region" description="Polar residues" evidence="11">
    <location>
        <begin position="760"/>
        <end position="772"/>
    </location>
</feature>
<evidence type="ECO:0000256" key="8">
    <source>
        <dbReference type="ARBA" id="ARBA00023163"/>
    </source>
</evidence>
<dbReference type="PANTHER" id="PTHR23235">
    <property type="entry name" value="KRUEPPEL-LIKE TRANSCRIPTION FACTOR"/>
    <property type="match status" value="1"/>
</dbReference>
<feature type="domain" description="C2H2-type" evidence="12">
    <location>
        <begin position="645"/>
        <end position="673"/>
    </location>
</feature>
<keyword evidence="4 10" id="KW-0863">Zinc-finger</keyword>
<evidence type="ECO:0000256" key="1">
    <source>
        <dbReference type="ARBA" id="ARBA00004123"/>
    </source>
</evidence>
<accession>A0A0X3PIB3</accession>
<evidence type="ECO:0000256" key="6">
    <source>
        <dbReference type="ARBA" id="ARBA00023015"/>
    </source>
</evidence>
<evidence type="ECO:0000313" key="13">
    <source>
        <dbReference type="EMBL" id="JAP47006.1"/>
    </source>
</evidence>
<dbReference type="SMART" id="SM00355">
    <property type="entry name" value="ZnF_C2H2"/>
    <property type="match status" value="5"/>
</dbReference>
<dbReference type="Pfam" id="PF00096">
    <property type="entry name" value="zf-C2H2"/>
    <property type="match status" value="3"/>
</dbReference>
<feature type="region of interest" description="Disordered" evidence="11">
    <location>
        <begin position="760"/>
        <end position="792"/>
    </location>
</feature>
<comment type="subcellular location">
    <subcellularLocation>
        <location evidence="1">Nucleus</location>
    </subcellularLocation>
</comment>
<keyword evidence="8" id="KW-0804">Transcription</keyword>
<dbReference type="SUPFAM" id="SSF57667">
    <property type="entry name" value="beta-beta-alpha zinc fingers"/>
    <property type="match status" value="2"/>
</dbReference>
<proteinExistence type="predicted"/>
<keyword evidence="2" id="KW-0479">Metal-binding</keyword>
<feature type="region of interest" description="Disordered" evidence="11">
    <location>
        <begin position="663"/>
        <end position="715"/>
    </location>
</feature>
<keyword evidence="6" id="KW-0805">Transcription regulation</keyword>
<keyword evidence="9" id="KW-0539">Nucleus</keyword>
<dbReference type="GO" id="GO:0000981">
    <property type="term" value="F:DNA-binding transcription factor activity, RNA polymerase II-specific"/>
    <property type="evidence" value="ECO:0007669"/>
    <property type="project" value="TreeGrafter"/>
</dbReference>
<protein>
    <recommendedName>
        <fullName evidence="12">C2H2-type domain-containing protein</fullName>
    </recommendedName>
</protein>
<dbReference type="PROSITE" id="PS50157">
    <property type="entry name" value="ZINC_FINGER_C2H2_2"/>
    <property type="match status" value="5"/>
</dbReference>